<dbReference type="InterPro" id="IPR017946">
    <property type="entry name" value="PLC-like_Pdiesterase_TIM-brl"/>
</dbReference>
<dbReference type="AlphaFoldDB" id="A0A6C0D6U4"/>
<keyword evidence="1" id="KW-1133">Transmembrane helix</keyword>
<feature type="transmembrane region" description="Helical" evidence="1">
    <location>
        <begin position="43"/>
        <end position="65"/>
    </location>
</feature>
<keyword evidence="1" id="KW-0472">Membrane</keyword>
<evidence type="ECO:0000259" key="2">
    <source>
        <dbReference type="SMART" id="SM00148"/>
    </source>
</evidence>
<feature type="transmembrane region" description="Helical" evidence="1">
    <location>
        <begin position="12"/>
        <end position="31"/>
    </location>
</feature>
<sequence length="403" mass="46276">MFNNPPAIYENIYYDSILFIFIIIFYPKYFISKIYTKTNNNMEFYRVMLIVLIIILFIFVFGRLMNQRQKILAMSNSRAIEGLQTSQTSNEVTGLSTRYEQVKIKNTIASIQRLPLRELCIKSSYSSPWTGSIMSTEMIQLILSRGYRYLDIPVYYGPRSEPYVCYSRDANTIDENTIIPLKSVFDIIASSAFSAIPPNPADPLFIELRIIPDSTNLIYGSITSLINQIFKEKLYVDANGRAILIDGFTPLNDVMGKIIFLINITNNENFASANQDFAFTMNGVVGGSSIGLKTYRQVASSRKPLRKPYKVISYNMPPTTNIKNYTVLMPEINESFDIPNIYTVIMDYGIQITKMPFYVNNGMVLLYENIFDDQESAFIPMANMYINSKYYEKSKIKYGFLSF</sequence>
<reference evidence="3" key="1">
    <citation type="journal article" date="2020" name="Nature">
        <title>Giant virus diversity and host interactions through global metagenomics.</title>
        <authorList>
            <person name="Schulz F."/>
            <person name="Roux S."/>
            <person name="Paez-Espino D."/>
            <person name="Jungbluth S."/>
            <person name="Walsh D.A."/>
            <person name="Denef V.J."/>
            <person name="McMahon K.D."/>
            <person name="Konstantinidis K.T."/>
            <person name="Eloe-Fadrosh E.A."/>
            <person name="Kyrpides N.C."/>
            <person name="Woyke T."/>
        </authorList>
    </citation>
    <scope>NUCLEOTIDE SEQUENCE</scope>
    <source>
        <strain evidence="3">GVMAG-M-3300023174-124</strain>
    </source>
</reference>
<organism evidence="3">
    <name type="scientific">viral metagenome</name>
    <dbReference type="NCBI Taxonomy" id="1070528"/>
    <lineage>
        <taxon>unclassified sequences</taxon>
        <taxon>metagenomes</taxon>
        <taxon>organismal metagenomes</taxon>
    </lineage>
</organism>
<name>A0A6C0D6U4_9ZZZZ</name>
<dbReference type="Gene3D" id="3.20.20.190">
    <property type="entry name" value="Phosphatidylinositol (PI) phosphodiesterase"/>
    <property type="match status" value="1"/>
</dbReference>
<accession>A0A6C0D6U4</accession>
<feature type="domain" description="Phosphatidylinositol-specific phospholipase C X" evidence="2">
    <location>
        <begin position="110"/>
        <end position="263"/>
    </location>
</feature>
<keyword evidence="1" id="KW-0812">Transmembrane</keyword>
<dbReference type="InterPro" id="IPR000909">
    <property type="entry name" value="PLipase_C_PInositol-sp_X_dom"/>
</dbReference>
<evidence type="ECO:0000313" key="3">
    <source>
        <dbReference type="EMBL" id="QHT12030.1"/>
    </source>
</evidence>
<dbReference type="Pfam" id="PF00388">
    <property type="entry name" value="PI-PLC-X"/>
    <property type="match status" value="1"/>
</dbReference>
<dbReference type="GO" id="GO:0008081">
    <property type="term" value="F:phosphoric diester hydrolase activity"/>
    <property type="evidence" value="ECO:0007669"/>
    <property type="project" value="InterPro"/>
</dbReference>
<dbReference type="SMART" id="SM00148">
    <property type="entry name" value="PLCXc"/>
    <property type="match status" value="1"/>
</dbReference>
<dbReference type="PROSITE" id="PS50007">
    <property type="entry name" value="PIPLC_X_DOMAIN"/>
    <property type="match status" value="1"/>
</dbReference>
<dbReference type="SUPFAM" id="SSF51695">
    <property type="entry name" value="PLC-like phosphodiesterases"/>
    <property type="match status" value="1"/>
</dbReference>
<dbReference type="GO" id="GO:0006629">
    <property type="term" value="P:lipid metabolic process"/>
    <property type="evidence" value="ECO:0007669"/>
    <property type="project" value="InterPro"/>
</dbReference>
<evidence type="ECO:0000256" key="1">
    <source>
        <dbReference type="SAM" id="Phobius"/>
    </source>
</evidence>
<proteinExistence type="predicted"/>
<protein>
    <recommendedName>
        <fullName evidence="2">Phosphatidylinositol-specific phospholipase C X domain-containing protein</fullName>
    </recommendedName>
</protein>
<dbReference type="EMBL" id="MN739540">
    <property type="protein sequence ID" value="QHT12030.1"/>
    <property type="molecule type" value="Genomic_DNA"/>
</dbReference>